<evidence type="ECO:0000256" key="2">
    <source>
        <dbReference type="ARBA" id="ARBA00022801"/>
    </source>
</evidence>
<proteinExistence type="inferred from homology"/>
<dbReference type="PRINTS" id="PR00719">
    <property type="entry name" value="LMWPTPASE"/>
</dbReference>
<dbReference type="PANTHER" id="PTHR43428:SF1">
    <property type="entry name" value="ARSENATE REDUCTASE"/>
    <property type="match status" value="1"/>
</dbReference>
<dbReference type="Proteomes" id="UP000316476">
    <property type="component" value="Unassembled WGS sequence"/>
</dbReference>
<dbReference type="SMART" id="SM00226">
    <property type="entry name" value="LMWPc"/>
    <property type="match status" value="1"/>
</dbReference>
<dbReference type="InterPro" id="IPR036196">
    <property type="entry name" value="Ptyr_pPase_sf"/>
</dbReference>
<dbReference type="PANTHER" id="PTHR43428">
    <property type="entry name" value="ARSENATE REDUCTASE"/>
    <property type="match status" value="1"/>
</dbReference>
<reference evidence="6 7" key="1">
    <citation type="submission" date="2019-02" db="EMBL/GenBank/DDBJ databases">
        <title>Deep-cultivation of Planctomycetes and their phenomic and genomic characterization uncovers novel biology.</title>
        <authorList>
            <person name="Wiegand S."/>
            <person name="Jogler M."/>
            <person name="Boedeker C."/>
            <person name="Pinto D."/>
            <person name="Vollmers J."/>
            <person name="Rivas-Marin E."/>
            <person name="Kohn T."/>
            <person name="Peeters S.H."/>
            <person name="Heuer A."/>
            <person name="Rast P."/>
            <person name="Oberbeckmann S."/>
            <person name="Bunk B."/>
            <person name="Jeske O."/>
            <person name="Meyerdierks A."/>
            <person name="Storesund J.E."/>
            <person name="Kallscheuer N."/>
            <person name="Luecker S."/>
            <person name="Lage O.M."/>
            <person name="Pohl T."/>
            <person name="Merkel B.J."/>
            <person name="Hornburger P."/>
            <person name="Mueller R.-W."/>
            <person name="Bruemmer F."/>
            <person name="Labrenz M."/>
            <person name="Spormann A.M."/>
            <person name="Op Den Camp H."/>
            <person name="Overmann J."/>
            <person name="Amann R."/>
            <person name="Jetten M.S.M."/>
            <person name="Mascher T."/>
            <person name="Medema M.H."/>
            <person name="Devos D.P."/>
            <person name="Kaster A.-K."/>
            <person name="Ovreas L."/>
            <person name="Rohde M."/>
            <person name="Galperin M.Y."/>
            <person name="Jogler C."/>
        </authorList>
    </citation>
    <scope>NUCLEOTIDE SEQUENCE [LARGE SCALE GENOMIC DNA]</scope>
    <source>
        <strain evidence="6 7">V7</strain>
    </source>
</reference>
<name>A0A5C6FIG4_9PLAN</name>
<feature type="domain" description="Phosphotyrosine protein phosphatase I" evidence="5">
    <location>
        <begin position="42"/>
        <end position="178"/>
    </location>
</feature>
<keyword evidence="6" id="KW-0808">Transferase</keyword>
<dbReference type="InterPro" id="IPR023485">
    <property type="entry name" value="Ptyr_pPase"/>
</dbReference>
<protein>
    <submittedName>
        <fullName evidence="6">Arsenate-mycothiol transferase ArsC1</fullName>
        <ecNumber evidence="6">2.8.4.2</ecNumber>
    </submittedName>
</protein>
<dbReference type="CDD" id="cd16345">
    <property type="entry name" value="LMWP_ArsC"/>
    <property type="match status" value="1"/>
</dbReference>
<dbReference type="Gene3D" id="3.40.50.2300">
    <property type="match status" value="1"/>
</dbReference>
<dbReference type="GO" id="GO:0102100">
    <property type="term" value="F:mycothiol-arsenate ligase activity"/>
    <property type="evidence" value="ECO:0007669"/>
    <property type="project" value="UniProtKB-EC"/>
</dbReference>
<dbReference type="InterPro" id="IPR017867">
    <property type="entry name" value="Tyr_phospatase_low_mol_wt"/>
</dbReference>
<dbReference type="Pfam" id="PF01451">
    <property type="entry name" value="LMWPc"/>
    <property type="match status" value="1"/>
</dbReference>
<feature type="active site" description="Nucleophile" evidence="4">
    <location>
        <position position="48"/>
    </location>
</feature>
<gene>
    <name evidence="6" type="primary">arsC1</name>
    <name evidence="6" type="ORF">V7x_34560</name>
</gene>
<dbReference type="GO" id="GO:0004725">
    <property type="term" value="F:protein tyrosine phosphatase activity"/>
    <property type="evidence" value="ECO:0007669"/>
    <property type="project" value="InterPro"/>
</dbReference>
<comment type="caution">
    <text evidence="6">The sequence shown here is derived from an EMBL/GenBank/DDBJ whole genome shotgun (WGS) entry which is preliminary data.</text>
</comment>
<dbReference type="EMBL" id="SJPZ01000002">
    <property type="protein sequence ID" value="TWU61767.1"/>
    <property type="molecule type" value="Genomic_DNA"/>
</dbReference>
<sequence length="183" mass="20552">MPFQNLGSVITPHCKRDPDRVFFVQPRFLFLPPKPKTTMTRKNVLFLCTGNSCRSQIAEGWARHFHGDSIQPYSAGIEAHGMNPNAMAVMKEAGVDISSQSSKLADTVKDVPLDLVITVCGHADENCPMFLTKAKTVHVGFDDPPKLAKEAKTEEEALDAYRRVRDEIRDFIQNQLPEKLREV</sequence>
<keyword evidence="2" id="KW-0378">Hydrolase</keyword>
<keyword evidence="3" id="KW-0059">Arsenical resistance</keyword>
<dbReference type="SUPFAM" id="SSF52788">
    <property type="entry name" value="Phosphotyrosine protein phosphatases I"/>
    <property type="match status" value="1"/>
</dbReference>
<evidence type="ECO:0000256" key="4">
    <source>
        <dbReference type="PIRSR" id="PIRSR617867-1"/>
    </source>
</evidence>
<dbReference type="GO" id="GO:0046685">
    <property type="term" value="P:response to arsenic-containing substance"/>
    <property type="evidence" value="ECO:0007669"/>
    <property type="project" value="UniProtKB-KW"/>
</dbReference>
<dbReference type="AlphaFoldDB" id="A0A5C6FIG4"/>
<dbReference type="EC" id="2.8.4.2" evidence="6"/>
<evidence type="ECO:0000313" key="7">
    <source>
        <dbReference type="Proteomes" id="UP000316476"/>
    </source>
</evidence>
<accession>A0A5C6FIG4</accession>
<evidence type="ECO:0000256" key="1">
    <source>
        <dbReference type="ARBA" id="ARBA00011063"/>
    </source>
</evidence>
<evidence type="ECO:0000256" key="3">
    <source>
        <dbReference type="ARBA" id="ARBA00022849"/>
    </source>
</evidence>
<evidence type="ECO:0000313" key="6">
    <source>
        <dbReference type="EMBL" id="TWU61767.1"/>
    </source>
</evidence>
<feature type="active site" evidence="4">
    <location>
        <position position="54"/>
    </location>
</feature>
<organism evidence="6 7">
    <name type="scientific">Crateriforma conspicua</name>
    <dbReference type="NCBI Taxonomy" id="2527996"/>
    <lineage>
        <taxon>Bacteria</taxon>
        <taxon>Pseudomonadati</taxon>
        <taxon>Planctomycetota</taxon>
        <taxon>Planctomycetia</taxon>
        <taxon>Planctomycetales</taxon>
        <taxon>Planctomycetaceae</taxon>
        <taxon>Crateriforma</taxon>
    </lineage>
</organism>
<comment type="similarity">
    <text evidence="1">Belongs to the low molecular weight phosphotyrosine protein phosphatase family.</text>
</comment>
<evidence type="ECO:0000259" key="5">
    <source>
        <dbReference type="SMART" id="SM00226"/>
    </source>
</evidence>